<dbReference type="RefSeq" id="WP_090660225.1">
    <property type="nucleotide sequence ID" value="NZ_FOXQ01000009.1"/>
</dbReference>
<gene>
    <name evidence="2" type="ORF">SAMN05444277_109160</name>
</gene>
<sequence>MDDALSQKQIRDIQAQIAQEEESYTNAMKHRAGFNELKEKRLSIRTLKDQLQVLLNKDGMGNSNNLSAGSIESGSKLTE</sequence>
<accession>A0A1I5XT29</accession>
<organism evidence="2 3">
    <name type="scientific">Parafilimonas terrae</name>
    <dbReference type="NCBI Taxonomy" id="1465490"/>
    <lineage>
        <taxon>Bacteria</taxon>
        <taxon>Pseudomonadati</taxon>
        <taxon>Bacteroidota</taxon>
        <taxon>Chitinophagia</taxon>
        <taxon>Chitinophagales</taxon>
        <taxon>Chitinophagaceae</taxon>
        <taxon>Parafilimonas</taxon>
    </lineage>
</organism>
<feature type="region of interest" description="Disordered" evidence="1">
    <location>
        <begin position="58"/>
        <end position="79"/>
    </location>
</feature>
<protein>
    <submittedName>
        <fullName evidence="2">Uncharacterized protein</fullName>
    </submittedName>
</protein>
<evidence type="ECO:0000313" key="3">
    <source>
        <dbReference type="Proteomes" id="UP000199031"/>
    </source>
</evidence>
<evidence type="ECO:0000256" key="1">
    <source>
        <dbReference type="SAM" id="MobiDB-lite"/>
    </source>
</evidence>
<evidence type="ECO:0000313" key="2">
    <source>
        <dbReference type="EMBL" id="SFQ35113.1"/>
    </source>
</evidence>
<feature type="compositionally biased region" description="Polar residues" evidence="1">
    <location>
        <begin position="61"/>
        <end position="79"/>
    </location>
</feature>
<dbReference type="AlphaFoldDB" id="A0A1I5XT29"/>
<dbReference type="STRING" id="1465490.SAMN05444277_109160"/>
<name>A0A1I5XT29_9BACT</name>
<keyword evidence="3" id="KW-1185">Reference proteome</keyword>
<dbReference type="Proteomes" id="UP000199031">
    <property type="component" value="Unassembled WGS sequence"/>
</dbReference>
<reference evidence="2 3" key="1">
    <citation type="submission" date="2016-10" db="EMBL/GenBank/DDBJ databases">
        <authorList>
            <person name="de Groot N.N."/>
        </authorList>
    </citation>
    <scope>NUCLEOTIDE SEQUENCE [LARGE SCALE GENOMIC DNA]</scope>
    <source>
        <strain evidence="2 3">DSM 28286</strain>
    </source>
</reference>
<proteinExistence type="predicted"/>
<dbReference type="EMBL" id="FOXQ01000009">
    <property type="protein sequence ID" value="SFQ35113.1"/>
    <property type="molecule type" value="Genomic_DNA"/>
</dbReference>